<comment type="catalytic activity">
    <reaction evidence="1 4">
        <text>alpha-D-glucosamine 6-phosphate + H2O = beta-D-fructose 6-phosphate + NH4(+)</text>
        <dbReference type="Rhea" id="RHEA:12172"/>
        <dbReference type="ChEBI" id="CHEBI:15377"/>
        <dbReference type="ChEBI" id="CHEBI:28938"/>
        <dbReference type="ChEBI" id="CHEBI:57634"/>
        <dbReference type="ChEBI" id="CHEBI:75989"/>
        <dbReference type="EC" id="3.5.99.6"/>
    </reaction>
</comment>
<dbReference type="GO" id="GO:0004342">
    <property type="term" value="F:glucosamine-6-phosphate deaminase activity"/>
    <property type="evidence" value="ECO:0007669"/>
    <property type="project" value="UniProtKB-UniRule"/>
</dbReference>
<dbReference type="EMBL" id="JQBS01000007">
    <property type="protein sequence ID" value="KRN57160.1"/>
    <property type="molecule type" value="Genomic_DNA"/>
</dbReference>
<evidence type="ECO:0000313" key="6">
    <source>
        <dbReference type="EMBL" id="KRN57160.1"/>
    </source>
</evidence>
<protein>
    <recommendedName>
        <fullName evidence="4">Glucosamine-6-phosphate deaminase</fullName>
        <ecNumber evidence="4">3.5.99.6</ecNumber>
    </recommendedName>
    <alternativeName>
        <fullName evidence="4">GlcN6P deaminase</fullName>
        <shortName evidence="4">GNPDA</shortName>
    </alternativeName>
    <alternativeName>
        <fullName evidence="4">Glucosamine-6-phosphate isomerase</fullName>
    </alternativeName>
</protein>
<feature type="active site" description="For ring-opening step" evidence="4">
    <location>
        <position position="138"/>
    </location>
</feature>
<evidence type="ECO:0000256" key="4">
    <source>
        <dbReference type="HAMAP-Rule" id="MF_01241"/>
    </source>
</evidence>
<dbReference type="AlphaFoldDB" id="A0A0R2HX73"/>
<dbReference type="CDD" id="cd01399">
    <property type="entry name" value="GlcN6P_deaminase"/>
    <property type="match status" value="1"/>
</dbReference>
<sequence>MDITLDIIIVKDQEAGGKKAFELIKEGMEKDAKVLGLATGSTPISLYKEMTASDVDFSDMISINLDEYVGLSGEDTQSYRYFMNENLFNQKPFKEMYVPNGLADAETECKHYDDIIAANPVDIQILGIGGNAHIGFNEPGTPFDSTTHKVALTESTIEANTRFFDKAEDVPRFAYSMGIASIMAAKKIILIAYGEGKAEAIKATIEGKVTEEVPASILQNHKNVVIIMDESAAKLLQK</sequence>
<comment type="pathway">
    <text evidence="4">Amino-sugar metabolism; N-acetylneuraminate degradation; D-fructose 6-phosphate from N-acetylneuraminate: step 5/5.</text>
</comment>
<dbReference type="GO" id="GO:0006046">
    <property type="term" value="P:N-acetylglucosamine catabolic process"/>
    <property type="evidence" value="ECO:0007669"/>
    <property type="project" value="TreeGrafter"/>
</dbReference>
<dbReference type="InterPro" id="IPR004547">
    <property type="entry name" value="Glucosamine6P_isomerase"/>
</dbReference>
<dbReference type="GO" id="GO:0006043">
    <property type="term" value="P:glucosamine catabolic process"/>
    <property type="evidence" value="ECO:0007669"/>
    <property type="project" value="TreeGrafter"/>
</dbReference>
<evidence type="ECO:0000256" key="3">
    <source>
        <dbReference type="ARBA" id="ARBA00023277"/>
    </source>
</evidence>
<proteinExistence type="inferred from homology"/>
<dbReference type="PANTHER" id="PTHR11280:SF5">
    <property type="entry name" value="GLUCOSAMINE-6-PHOSPHATE ISOMERASE"/>
    <property type="match status" value="1"/>
</dbReference>
<comment type="similarity">
    <text evidence="4">Belongs to the glucosamine/galactosamine-6-phosphate isomerase family. NagB subfamily.</text>
</comment>
<name>A0A0R2HX73_CARDV</name>
<dbReference type="Gene3D" id="3.40.50.1360">
    <property type="match status" value="1"/>
</dbReference>
<dbReference type="GO" id="GO:0019262">
    <property type="term" value="P:N-acetylneuraminate catabolic process"/>
    <property type="evidence" value="ECO:0007669"/>
    <property type="project" value="UniProtKB-UniRule"/>
</dbReference>
<feature type="active site" description="Proton acceptor; for enolization step" evidence="4">
    <location>
        <position position="66"/>
    </location>
</feature>
<dbReference type="eggNOG" id="COG0363">
    <property type="taxonomic scope" value="Bacteria"/>
</dbReference>
<dbReference type="UniPathway" id="UPA00629">
    <property type="reaction ID" value="UER00684"/>
</dbReference>
<reference evidence="6 7" key="1">
    <citation type="journal article" date="2015" name="Genome Announc.">
        <title>Expanding the biotechnology potential of lactobacilli through comparative genomics of 213 strains and associated genera.</title>
        <authorList>
            <person name="Sun Z."/>
            <person name="Harris H.M."/>
            <person name="McCann A."/>
            <person name="Guo C."/>
            <person name="Argimon S."/>
            <person name="Zhang W."/>
            <person name="Yang X."/>
            <person name="Jeffery I.B."/>
            <person name="Cooney J.C."/>
            <person name="Kagawa T.F."/>
            <person name="Liu W."/>
            <person name="Song Y."/>
            <person name="Salvetti E."/>
            <person name="Wrobel A."/>
            <person name="Rasinkangas P."/>
            <person name="Parkhill J."/>
            <person name="Rea M.C."/>
            <person name="O'Sullivan O."/>
            <person name="Ritari J."/>
            <person name="Douillard F.P."/>
            <person name="Paul Ross R."/>
            <person name="Yang R."/>
            <person name="Briner A.E."/>
            <person name="Felis G.E."/>
            <person name="de Vos W.M."/>
            <person name="Barrangou R."/>
            <person name="Klaenhammer T.R."/>
            <person name="Caufield P.W."/>
            <person name="Cui Y."/>
            <person name="Zhang H."/>
            <person name="O'Toole P.W."/>
        </authorList>
    </citation>
    <scope>NUCLEOTIDE SEQUENCE [LARGE SCALE GENOMIC DNA]</scope>
    <source>
        <strain evidence="6 7">DSM 20623</strain>
    </source>
</reference>
<dbReference type="Pfam" id="PF01182">
    <property type="entry name" value="Glucosamine_iso"/>
    <property type="match status" value="1"/>
</dbReference>
<dbReference type="GO" id="GO:0042802">
    <property type="term" value="F:identical protein binding"/>
    <property type="evidence" value="ECO:0007669"/>
    <property type="project" value="TreeGrafter"/>
</dbReference>
<comment type="caution">
    <text evidence="6">The sequence shown here is derived from an EMBL/GenBank/DDBJ whole genome shotgun (WGS) entry which is preliminary data.</text>
</comment>
<dbReference type="FunFam" id="3.40.50.1360:FF:000003">
    <property type="entry name" value="Glucosamine-6-phosphate deaminase"/>
    <property type="match status" value="1"/>
</dbReference>
<dbReference type="GO" id="GO:0005737">
    <property type="term" value="C:cytoplasm"/>
    <property type="evidence" value="ECO:0007669"/>
    <property type="project" value="TreeGrafter"/>
</dbReference>
<feature type="active site" description="Proton acceptor; for ring-opening step" evidence="4">
    <location>
        <position position="133"/>
    </location>
</feature>
<gene>
    <name evidence="4" type="primary">nagB</name>
    <name evidence="6" type="ORF">IV74_GL000139</name>
</gene>
<keyword evidence="2 4" id="KW-0378">Hydrolase</keyword>
<evidence type="ECO:0000256" key="1">
    <source>
        <dbReference type="ARBA" id="ARBA00000644"/>
    </source>
</evidence>
<dbReference type="InterPro" id="IPR006148">
    <property type="entry name" value="Glc/Gal-6P_isomerase"/>
</dbReference>
<dbReference type="InterPro" id="IPR037171">
    <property type="entry name" value="NagB/RpiA_transferase-like"/>
</dbReference>
<dbReference type="SUPFAM" id="SSF100950">
    <property type="entry name" value="NagB/RpiA/CoA transferase-like"/>
    <property type="match status" value="1"/>
</dbReference>
<evidence type="ECO:0000259" key="5">
    <source>
        <dbReference type="Pfam" id="PF01182"/>
    </source>
</evidence>
<dbReference type="HAMAP" id="MF_01241">
    <property type="entry name" value="GlcN6P_deamin"/>
    <property type="match status" value="1"/>
</dbReference>
<organism evidence="6 7">
    <name type="scientific">Carnobacterium divergens DSM 20623</name>
    <dbReference type="NCBI Taxonomy" id="1449336"/>
    <lineage>
        <taxon>Bacteria</taxon>
        <taxon>Bacillati</taxon>
        <taxon>Bacillota</taxon>
        <taxon>Bacilli</taxon>
        <taxon>Lactobacillales</taxon>
        <taxon>Carnobacteriaceae</taxon>
        <taxon>Carnobacterium</taxon>
    </lineage>
</organism>
<dbReference type="EC" id="3.5.99.6" evidence="4"/>
<dbReference type="PANTHER" id="PTHR11280">
    <property type="entry name" value="GLUCOSAMINE-6-PHOSPHATE ISOMERASE"/>
    <property type="match status" value="1"/>
</dbReference>
<comment type="function">
    <text evidence="4">Catalyzes the reversible isomerization-deamination of glucosamine 6-phosphate (GlcN6P) to form fructose 6-phosphate (Fru6P) and ammonium ion.</text>
</comment>
<dbReference type="Proteomes" id="UP000051658">
    <property type="component" value="Unassembled WGS sequence"/>
</dbReference>
<comment type="caution">
    <text evidence="4">Lacks conserved residue(s) required for the propagation of feature annotation.</text>
</comment>
<dbReference type="PATRIC" id="fig|1449336.4.peg.141"/>
<feature type="active site" description="For ring-opening step" evidence="4">
    <location>
        <position position="131"/>
    </location>
</feature>
<accession>A0A0R2HX73</accession>
<evidence type="ECO:0000256" key="2">
    <source>
        <dbReference type="ARBA" id="ARBA00022801"/>
    </source>
</evidence>
<keyword evidence="3 4" id="KW-0119">Carbohydrate metabolism</keyword>
<evidence type="ECO:0000313" key="7">
    <source>
        <dbReference type="Proteomes" id="UP000051658"/>
    </source>
</evidence>
<dbReference type="GO" id="GO:0005975">
    <property type="term" value="P:carbohydrate metabolic process"/>
    <property type="evidence" value="ECO:0007669"/>
    <property type="project" value="InterPro"/>
</dbReference>
<keyword evidence="7" id="KW-1185">Reference proteome</keyword>
<feature type="domain" description="Glucosamine/galactosamine-6-phosphate isomerase" evidence="5">
    <location>
        <begin position="24"/>
        <end position="224"/>
    </location>
</feature>